<sequence length="188" mass="20026">MARQRLLVLLEMAMMAALAVVFSEIKVLEMPQGGSVSLVMVPIALIAVRRGILPGVVTGLIVGLLQTLLGGTIVAPVQVLLDYPLAFAALGLSGVIPLSGLQGATRRITALWSALFVGVIGRFVCHFISGIVWFGQYAPEGTPVALYSFLYNITYLLPEMIIAGIVLTVVLTSAPHLLFPAGERRRMA</sequence>
<comment type="caution">
    <text evidence="2">The sequence shown here is derived from an EMBL/GenBank/DDBJ whole genome shotgun (WGS) entry which is preliminary data.</text>
</comment>
<evidence type="ECO:0000256" key="1">
    <source>
        <dbReference type="SAM" id="Phobius"/>
    </source>
</evidence>
<feature type="transmembrane region" description="Helical" evidence="1">
    <location>
        <begin position="113"/>
        <end position="135"/>
    </location>
</feature>
<keyword evidence="1" id="KW-1133">Transmembrane helix</keyword>
<feature type="transmembrane region" description="Helical" evidence="1">
    <location>
        <begin position="83"/>
        <end position="101"/>
    </location>
</feature>
<dbReference type="Proteomes" id="UP001151071">
    <property type="component" value="Unassembled WGS sequence"/>
</dbReference>
<proteinExistence type="predicted"/>
<dbReference type="RefSeq" id="WP_029100070.1">
    <property type="nucleotide sequence ID" value="NZ_JAPYYP010000004.1"/>
</dbReference>
<dbReference type="AlphaFoldDB" id="A0A9X3TNN7"/>
<protein>
    <submittedName>
        <fullName evidence="2">Energy-coupled thiamine transporter ThiT</fullName>
    </submittedName>
</protein>
<dbReference type="Gene3D" id="1.10.1760.20">
    <property type="match status" value="1"/>
</dbReference>
<keyword evidence="3" id="KW-1185">Reference proteome</keyword>
<dbReference type="InterPro" id="IPR012651">
    <property type="entry name" value="Thia_Transptr_ThiT"/>
</dbReference>
<dbReference type="GO" id="GO:0005886">
    <property type="term" value="C:plasma membrane"/>
    <property type="evidence" value="ECO:0007669"/>
    <property type="project" value="InterPro"/>
</dbReference>
<feature type="transmembrane region" description="Helical" evidence="1">
    <location>
        <begin position="33"/>
        <end position="49"/>
    </location>
</feature>
<dbReference type="Pfam" id="PF09515">
    <property type="entry name" value="Thia_YuaJ"/>
    <property type="match status" value="1"/>
</dbReference>
<keyword evidence="1" id="KW-0812">Transmembrane</keyword>
<organism evidence="2 3">
    <name type="scientific">Brevibacillus thermoruber</name>
    <dbReference type="NCBI Taxonomy" id="33942"/>
    <lineage>
        <taxon>Bacteria</taxon>
        <taxon>Bacillati</taxon>
        <taxon>Bacillota</taxon>
        <taxon>Bacilli</taxon>
        <taxon>Bacillales</taxon>
        <taxon>Paenibacillaceae</taxon>
        <taxon>Brevibacillus</taxon>
    </lineage>
</organism>
<dbReference type="NCBIfam" id="TIGR02357">
    <property type="entry name" value="ECF_ThiT_YuaJ"/>
    <property type="match status" value="1"/>
</dbReference>
<name>A0A9X3TNN7_9BACL</name>
<evidence type="ECO:0000313" key="3">
    <source>
        <dbReference type="Proteomes" id="UP001151071"/>
    </source>
</evidence>
<dbReference type="GO" id="GO:0015234">
    <property type="term" value="F:thiamine transmembrane transporter activity"/>
    <property type="evidence" value="ECO:0007669"/>
    <property type="project" value="InterPro"/>
</dbReference>
<keyword evidence="1" id="KW-0472">Membrane</keyword>
<evidence type="ECO:0000313" key="2">
    <source>
        <dbReference type="EMBL" id="MDA5107730.1"/>
    </source>
</evidence>
<dbReference type="EMBL" id="JAPYYP010000004">
    <property type="protein sequence ID" value="MDA5107730.1"/>
    <property type="molecule type" value="Genomic_DNA"/>
</dbReference>
<accession>A0A9X3TNN7</accession>
<feature type="transmembrane region" description="Helical" evidence="1">
    <location>
        <begin position="155"/>
        <end position="179"/>
    </location>
</feature>
<gene>
    <name evidence="2" type="primary">thiT</name>
    <name evidence="2" type="ORF">O3V59_05105</name>
</gene>
<reference evidence="2" key="1">
    <citation type="submission" date="2022-12" db="EMBL/GenBank/DDBJ databases">
        <title>Draft genome sequence of the thermophilic strain Brevibacillus thermoruber HT42, isolated from Los Humeros, Puebla, Mexico, with biotechnological potential.</title>
        <authorList>
            <person name="Lara Sanchez J."/>
            <person name="Solis Palacios R."/>
            <person name="Bustos Baena A.S."/>
            <person name="Ruz Baez A.E."/>
            <person name="Espinosa Luna G."/>
            <person name="Oliart Ros R.M."/>
        </authorList>
    </citation>
    <scope>NUCLEOTIDE SEQUENCE</scope>
    <source>
        <strain evidence="2">HT42</strain>
    </source>
</reference>
<feature type="transmembrane region" description="Helical" evidence="1">
    <location>
        <begin position="56"/>
        <end position="77"/>
    </location>
</feature>